<gene>
    <name evidence="2" type="ORF">SAMN06295960_1089</name>
</gene>
<accession>A0A1X7J112</accession>
<evidence type="ECO:0000259" key="1">
    <source>
        <dbReference type="Pfam" id="PF01261"/>
    </source>
</evidence>
<feature type="domain" description="Xylose isomerase-like TIM barrel" evidence="1">
    <location>
        <begin position="43"/>
        <end position="264"/>
    </location>
</feature>
<keyword evidence="3" id="KW-1185">Reference proteome</keyword>
<dbReference type="STRING" id="1852522.SAMN06295960_1089"/>
<dbReference type="InterPro" id="IPR036237">
    <property type="entry name" value="Xyl_isomerase-like_sf"/>
</dbReference>
<dbReference type="Proteomes" id="UP000193834">
    <property type="component" value="Unassembled WGS sequence"/>
</dbReference>
<dbReference type="EMBL" id="FXAZ01000001">
    <property type="protein sequence ID" value="SMG21162.1"/>
    <property type="molecule type" value="Genomic_DNA"/>
</dbReference>
<dbReference type="PANTHER" id="PTHR12110">
    <property type="entry name" value="HYDROXYPYRUVATE ISOMERASE"/>
    <property type="match status" value="1"/>
</dbReference>
<dbReference type="AlphaFoldDB" id="A0A1X7J112"/>
<dbReference type="SUPFAM" id="SSF51658">
    <property type="entry name" value="Xylose isomerase-like"/>
    <property type="match status" value="1"/>
</dbReference>
<dbReference type="Gene3D" id="3.20.20.150">
    <property type="entry name" value="Divalent-metal-dependent TIM barrel enzymes"/>
    <property type="match status" value="1"/>
</dbReference>
<sequence length="291" mass="33369">MSKARFRLSGLSDEAGQALDKQILAHLELDWREIELRSVQGAAFCDWTKTEFKEIQSKLSSTGLHVTTVASRIANWERPITAPIESDLDELKRTAERMRAIGAKYVRVMSYPNDGLEEQDWRARVIDRMHQLTAQAYLENIILLHENCAGWGGASYKNTLDLLQQVNHPSLRLLFDIGNGIAYRYDAFEFLKEVWPYVEHVHVKDGMLIDGKAVYTLPGKGHSKVRECLSWLIAHDYKGIYAIEPHLHLIPHLKQKGQEQDLLRSYIQYGEALEELLDQLSKSRIEEGSLQ</sequence>
<dbReference type="InterPro" id="IPR013022">
    <property type="entry name" value="Xyl_isomerase-like_TIM-brl"/>
</dbReference>
<dbReference type="GO" id="GO:0016853">
    <property type="term" value="F:isomerase activity"/>
    <property type="evidence" value="ECO:0007669"/>
    <property type="project" value="UniProtKB-KW"/>
</dbReference>
<dbReference type="RefSeq" id="WP_176228853.1">
    <property type="nucleotide sequence ID" value="NZ_FXAZ01000001.1"/>
</dbReference>
<evidence type="ECO:0000313" key="2">
    <source>
        <dbReference type="EMBL" id="SMG21162.1"/>
    </source>
</evidence>
<organism evidence="2 3">
    <name type="scientific">Paenibacillus aquistagni</name>
    <dbReference type="NCBI Taxonomy" id="1852522"/>
    <lineage>
        <taxon>Bacteria</taxon>
        <taxon>Bacillati</taxon>
        <taxon>Bacillota</taxon>
        <taxon>Bacilli</taxon>
        <taxon>Bacillales</taxon>
        <taxon>Paenibacillaceae</taxon>
        <taxon>Paenibacillus</taxon>
    </lineage>
</organism>
<keyword evidence="2" id="KW-0413">Isomerase</keyword>
<proteinExistence type="predicted"/>
<protein>
    <submittedName>
        <fullName evidence="2">Sugar phosphate isomerase/epimerase</fullName>
    </submittedName>
</protein>
<reference evidence="2 3" key="1">
    <citation type="submission" date="2017-04" db="EMBL/GenBank/DDBJ databases">
        <authorList>
            <person name="Afonso C.L."/>
            <person name="Miller P.J."/>
            <person name="Scott M.A."/>
            <person name="Spackman E."/>
            <person name="Goraichik I."/>
            <person name="Dimitrov K.M."/>
            <person name="Suarez D.L."/>
            <person name="Swayne D.E."/>
        </authorList>
    </citation>
    <scope>NUCLEOTIDE SEQUENCE [LARGE SCALE GENOMIC DNA]</scope>
    <source>
        <strain evidence="2 3">11</strain>
    </source>
</reference>
<evidence type="ECO:0000313" key="3">
    <source>
        <dbReference type="Proteomes" id="UP000193834"/>
    </source>
</evidence>
<name>A0A1X7J112_9BACL</name>
<dbReference type="InterPro" id="IPR050312">
    <property type="entry name" value="IolE/XylAMocC-like"/>
</dbReference>
<dbReference type="Pfam" id="PF01261">
    <property type="entry name" value="AP_endonuc_2"/>
    <property type="match status" value="1"/>
</dbReference>